<reference evidence="1" key="1">
    <citation type="submission" date="2023-04" db="EMBL/GenBank/DDBJ databases">
        <title>Chromosome-level genome of Chaenocephalus aceratus.</title>
        <authorList>
            <person name="Park H."/>
        </authorList>
    </citation>
    <scope>NUCLEOTIDE SEQUENCE</scope>
    <source>
        <strain evidence="1">DE</strain>
        <tissue evidence="1">Muscle</tissue>
    </source>
</reference>
<keyword evidence="2" id="KW-1185">Reference proteome</keyword>
<dbReference type="EMBL" id="JASDAP010000021">
    <property type="protein sequence ID" value="KAK1884967.1"/>
    <property type="molecule type" value="Genomic_DNA"/>
</dbReference>
<dbReference type="AlphaFoldDB" id="A0AAD9BJ36"/>
<proteinExistence type="predicted"/>
<gene>
    <name evidence="1" type="ORF">KUDE01_031164</name>
</gene>
<sequence length="52" mass="5846">GVCDPVMTYDLLNGPPEPHLSFPTIPGSKLQITGKNQWRLPLRLFQHVCDKS</sequence>
<accession>A0AAD9BJ36</accession>
<protein>
    <submittedName>
        <fullName evidence="1">Uncharacterized protein</fullName>
    </submittedName>
</protein>
<evidence type="ECO:0000313" key="1">
    <source>
        <dbReference type="EMBL" id="KAK1884967.1"/>
    </source>
</evidence>
<feature type="non-terminal residue" evidence="1">
    <location>
        <position position="52"/>
    </location>
</feature>
<feature type="non-terminal residue" evidence="1">
    <location>
        <position position="1"/>
    </location>
</feature>
<dbReference type="Proteomes" id="UP001228049">
    <property type="component" value="Unassembled WGS sequence"/>
</dbReference>
<evidence type="ECO:0000313" key="2">
    <source>
        <dbReference type="Proteomes" id="UP001228049"/>
    </source>
</evidence>
<comment type="caution">
    <text evidence="1">The sequence shown here is derived from an EMBL/GenBank/DDBJ whole genome shotgun (WGS) entry which is preliminary data.</text>
</comment>
<name>A0AAD9BJ36_DISEL</name>
<organism evidence="1 2">
    <name type="scientific">Dissostichus eleginoides</name>
    <name type="common">Patagonian toothfish</name>
    <name type="synonym">Dissostichus amissus</name>
    <dbReference type="NCBI Taxonomy" id="100907"/>
    <lineage>
        <taxon>Eukaryota</taxon>
        <taxon>Metazoa</taxon>
        <taxon>Chordata</taxon>
        <taxon>Craniata</taxon>
        <taxon>Vertebrata</taxon>
        <taxon>Euteleostomi</taxon>
        <taxon>Actinopterygii</taxon>
        <taxon>Neopterygii</taxon>
        <taxon>Teleostei</taxon>
        <taxon>Neoteleostei</taxon>
        <taxon>Acanthomorphata</taxon>
        <taxon>Eupercaria</taxon>
        <taxon>Perciformes</taxon>
        <taxon>Notothenioidei</taxon>
        <taxon>Nototheniidae</taxon>
        <taxon>Dissostichus</taxon>
    </lineage>
</organism>